<dbReference type="Pfam" id="PF11367">
    <property type="entry name" value="Tail_completion_gp17"/>
    <property type="match status" value="1"/>
</dbReference>
<proteinExistence type="predicted"/>
<feature type="signal peptide" evidence="1">
    <location>
        <begin position="1"/>
        <end position="21"/>
    </location>
</feature>
<dbReference type="Proteomes" id="UP000199550">
    <property type="component" value="Unassembled WGS sequence"/>
</dbReference>
<gene>
    <name evidence="2" type="ORF">SAMN04488004_106136</name>
</gene>
<protein>
    <recommendedName>
        <fullName evidence="4">DUF3168 domain-containing protein</fullName>
    </recommendedName>
</protein>
<dbReference type="Gene3D" id="3.30.2000.30">
    <property type="match status" value="1"/>
</dbReference>
<dbReference type="EMBL" id="FOTF01000006">
    <property type="protein sequence ID" value="SFL02577.1"/>
    <property type="molecule type" value="Genomic_DNA"/>
</dbReference>
<dbReference type="InterPro" id="IPR021508">
    <property type="entry name" value="Gp17-like"/>
</dbReference>
<dbReference type="AlphaFoldDB" id="A0A1I4EDB1"/>
<keyword evidence="1" id="KW-0732">Signal</keyword>
<reference evidence="2 3" key="1">
    <citation type="submission" date="2016-10" db="EMBL/GenBank/DDBJ databases">
        <authorList>
            <person name="de Groot N.N."/>
        </authorList>
    </citation>
    <scope>NUCLEOTIDE SEQUENCE [LARGE SCALE GENOMIC DNA]</scope>
    <source>
        <strain evidence="2 3">DSM 16199</strain>
    </source>
</reference>
<dbReference type="RefSeq" id="WP_090187549.1">
    <property type="nucleotide sequence ID" value="NZ_FOTF01000006.1"/>
</dbReference>
<sequence>MSYAMSLALQAAVFARLTADAALGDLVGTAVFDALPPGDVPTLYVALGTEKVTDASDGSGAGAVHEFTVSVVTDRAGFASAKGAAAAVSDALLGATLPLSRGRVIGFRFHKAAAARVGTGDTRRIDLIFRARVSDD</sequence>
<evidence type="ECO:0000313" key="3">
    <source>
        <dbReference type="Proteomes" id="UP000199550"/>
    </source>
</evidence>
<dbReference type="STRING" id="195913.SAMN04488004_106136"/>
<keyword evidence="3" id="KW-1185">Reference proteome</keyword>
<accession>A0A1I4EDB1</accession>
<evidence type="ECO:0000256" key="1">
    <source>
        <dbReference type="SAM" id="SignalP"/>
    </source>
</evidence>
<dbReference type="OrthoDB" id="7644395at2"/>
<name>A0A1I4EDB1_9RHOB</name>
<organism evidence="2 3">
    <name type="scientific">Loktanella salsilacus</name>
    <dbReference type="NCBI Taxonomy" id="195913"/>
    <lineage>
        <taxon>Bacteria</taxon>
        <taxon>Pseudomonadati</taxon>
        <taxon>Pseudomonadota</taxon>
        <taxon>Alphaproteobacteria</taxon>
        <taxon>Rhodobacterales</taxon>
        <taxon>Roseobacteraceae</taxon>
        <taxon>Loktanella</taxon>
    </lineage>
</organism>
<dbReference type="InterPro" id="IPR053745">
    <property type="entry name" value="Viral_Tail_Comp_sf"/>
</dbReference>
<evidence type="ECO:0000313" key="2">
    <source>
        <dbReference type="EMBL" id="SFL02577.1"/>
    </source>
</evidence>
<evidence type="ECO:0008006" key="4">
    <source>
        <dbReference type="Google" id="ProtNLM"/>
    </source>
</evidence>
<feature type="chain" id="PRO_5011515778" description="DUF3168 domain-containing protein" evidence="1">
    <location>
        <begin position="22"/>
        <end position="136"/>
    </location>
</feature>